<reference evidence="1 2" key="1">
    <citation type="submission" date="2016-03" db="EMBL/GenBank/DDBJ databases">
        <title>Comparative genomics of the ectomycorrhizal sister species Rhizopogon vinicolor and Rhizopogon vesiculosus (Basidiomycota: Boletales) reveals a divergence of the mating type B locus.</title>
        <authorList>
            <person name="Mujic A.B."/>
            <person name="Kuo A."/>
            <person name="Tritt A."/>
            <person name="Lipzen A."/>
            <person name="Chen C."/>
            <person name="Johnson J."/>
            <person name="Sharma A."/>
            <person name="Barry K."/>
            <person name="Grigoriev I.V."/>
            <person name="Spatafora J.W."/>
        </authorList>
    </citation>
    <scope>NUCLEOTIDE SEQUENCE [LARGE SCALE GENOMIC DNA]</scope>
    <source>
        <strain evidence="1 2">AM-OR11-056</strain>
    </source>
</reference>
<proteinExistence type="predicted"/>
<accession>A0A1J8PQ92</accession>
<keyword evidence="2" id="KW-1185">Reference proteome</keyword>
<gene>
    <name evidence="1" type="ORF">AZE42_08268</name>
</gene>
<dbReference type="Proteomes" id="UP000183567">
    <property type="component" value="Unassembled WGS sequence"/>
</dbReference>
<organism evidence="1 2">
    <name type="scientific">Rhizopogon vesiculosus</name>
    <dbReference type="NCBI Taxonomy" id="180088"/>
    <lineage>
        <taxon>Eukaryota</taxon>
        <taxon>Fungi</taxon>
        <taxon>Dikarya</taxon>
        <taxon>Basidiomycota</taxon>
        <taxon>Agaricomycotina</taxon>
        <taxon>Agaricomycetes</taxon>
        <taxon>Agaricomycetidae</taxon>
        <taxon>Boletales</taxon>
        <taxon>Suillineae</taxon>
        <taxon>Rhizopogonaceae</taxon>
        <taxon>Rhizopogon</taxon>
    </lineage>
</organism>
<comment type="caution">
    <text evidence="1">The sequence shown here is derived from an EMBL/GenBank/DDBJ whole genome shotgun (WGS) entry which is preliminary data.</text>
</comment>
<evidence type="ECO:0000313" key="1">
    <source>
        <dbReference type="EMBL" id="OJA11326.1"/>
    </source>
</evidence>
<protein>
    <submittedName>
        <fullName evidence="1">Uncharacterized protein</fullName>
    </submittedName>
</protein>
<dbReference type="EMBL" id="LVVM01005112">
    <property type="protein sequence ID" value="OJA11326.1"/>
    <property type="molecule type" value="Genomic_DNA"/>
</dbReference>
<sequence>MPRTTLNEVLEVTPLQASEASTLAL</sequence>
<dbReference type="AlphaFoldDB" id="A0A1J8PQ92"/>
<name>A0A1J8PQ92_9AGAM</name>
<evidence type="ECO:0000313" key="2">
    <source>
        <dbReference type="Proteomes" id="UP000183567"/>
    </source>
</evidence>